<keyword evidence="2" id="KW-1185">Reference proteome</keyword>
<feature type="region of interest" description="Disordered" evidence="1">
    <location>
        <begin position="79"/>
        <end position="145"/>
    </location>
</feature>
<evidence type="ECO:0000256" key="1">
    <source>
        <dbReference type="SAM" id="MobiDB-lite"/>
    </source>
</evidence>
<dbReference type="WBParaSite" id="MhA1_Contig1809.frz3.gene6">
    <property type="protein sequence ID" value="MhA1_Contig1809.frz3.gene6"/>
    <property type="gene ID" value="MhA1_Contig1809.frz3.gene6"/>
</dbReference>
<feature type="compositionally biased region" description="Polar residues" evidence="1">
    <location>
        <begin position="104"/>
        <end position="122"/>
    </location>
</feature>
<evidence type="ECO:0000313" key="2">
    <source>
        <dbReference type="Proteomes" id="UP000095281"/>
    </source>
</evidence>
<dbReference type="Proteomes" id="UP000095281">
    <property type="component" value="Unplaced"/>
</dbReference>
<dbReference type="AlphaFoldDB" id="A0A1I8BAK1"/>
<accession>A0A1I8BAK1</accession>
<organism evidence="2 3">
    <name type="scientific">Meloidogyne hapla</name>
    <name type="common">Root-knot nematode worm</name>
    <dbReference type="NCBI Taxonomy" id="6305"/>
    <lineage>
        <taxon>Eukaryota</taxon>
        <taxon>Metazoa</taxon>
        <taxon>Ecdysozoa</taxon>
        <taxon>Nematoda</taxon>
        <taxon>Chromadorea</taxon>
        <taxon>Rhabditida</taxon>
        <taxon>Tylenchina</taxon>
        <taxon>Tylenchomorpha</taxon>
        <taxon>Tylenchoidea</taxon>
        <taxon>Meloidogynidae</taxon>
        <taxon>Meloidogyninae</taxon>
        <taxon>Meloidogyne</taxon>
    </lineage>
</organism>
<proteinExistence type="predicted"/>
<reference evidence="3" key="1">
    <citation type="submission" date="2016-11" db="UniProtKB">
        <authorList>
            <consortium name="WormBaseParasite"/>
        </authorList>
    </citation>
    <scope>IDENTIFICATION</scope>
</reference>
<evidence type="ECO:0000313" key="3">
    <source>
        <dbReference type="WBParaSite" id="MhA1_Contig1809.frz3.gene6"/>
    </source>
</evidence>
<protein>
    <submittedName>
        <fullName evidence="3">Uncharacterized protein</fullName>
    </submittedName>
</protein>
<sequence length="460" mass="54297">MYPNFKRDVTIIPANLLTKFCQLERYEVHKQIKTFTKEKGEVLVMNQKQEENRCNIVLEAIRQNNYLFSFQIKNHISQGNEGRTNESLLTPNQNNKKINNQQNRSNTTKQSINRNRSSNKSMIDQDYNPKISKHFSEFEPSSVKTRSMFRRQQQNREQTNNFIESRPSVVEFENIEEYGNKSNNEKNNYVQKLRTFPRRRRAWSPSMLPVDVSSMVRSQILRQAADDFGLNCRSLVANACFTESYHFSSKRTSTVLTLNIVNIDQVMNGREIAIFQYICRERGNSFHFRWPFCNSSFIWAFRGLCVEAFFPTMREQLGFPQIEEPDTEEFACQSAENNFSIFDINNELQLDELANDLMISFQRINTTKKARNKLIFKEIDLKTRLQLHFTESGNTIYLTTKILREKYLKDVDDIEQWPKLTRAYFRYAVLGKAMKTFYQTAFDKQIQNCSRNLKAISYTI</sequence>
<feature type="compositionally biased region" description="Polar residues" evidence="1">
    <location>
        <begin position="79"/>
        <end position="91"/>
    </location>
</feature>
<name>A0A1I8BAK1_MELHA</name>
<feature type="compositionally biased region" description="Low complexity" evidence="1">
    <location>
        <begin position="92"/>
        <end position="103"/>
    </location>
</feature>